<evidence type="ECO:0000256" key="1">
    <source>
        <dbReference type="ARBA" id="ARBA00004651"/>
    </source>
</evidence>
<keyword evidence="2" id="KW-1003">Cell membrane</keyword>
<keyword evidence="4" id="KW-0029">Amino-acid transport</keyword>
<dbReference type="PANTHER" id="PTHR30086">
    <property type="entry name" value="ARGININE EXPORTER PROTEIN ARGO"/>
    <property type="match status" value="1"/>
</dbReference>
<accession>C6C3W8</accession>
<protein>
    <submittedName>
        <fullName evidence="8">Lysine exporter protein (LYSE/YGGA)</fullName>
    </submittedName>
</protein>
<dbReference type="InterPro" id="IPR001123">
    <property type="entry name" value="LeuE-type"/>
</dbReference>
<evidence type="ECO:0000256" key="2">
    <source>
        <dbReference type="ARBA" id="ARBA00022475"/>
    </source>
</evidence>
<evidence type="ECO:0000256" key="3">
    <source>
        <dbReference type="ARBA" id="ARBA00022692"/>
    </source>
</evidence>
<dbReference type="GO" id="GO:0015171">
    <property type="term" value="F:amino acid transmembrane transporter activity"/>
    <property type="evidence" value="ECO:0007669"/>
    <property type="project" value="TreeGrafter"/>
</dbReference>
<evidence type="ECO:0000256" key="6">
    <source>
        <dbReference type="ARBA" id="ARBA00023136"/>
    </source>
</evidence>
<comment type="subcellular location">
    <subcellularLocation>
        <location evidence="1">Cell membrane</location>
        <topology evidence="1">Multi-pass membrane protein</topology>
    </subcellularLocation>
</comment>
<dbReference type="RefSeq" id="WP_015855193.1">
    <property type="nucleotide sequence ID" value="NC_012880.1"/>
</dbReference>
<evidence type="ECO:0000313" key="9">
    <source>
        <dbReference type="Proteomes" id="UP000002734"/>
    </source>
</evidence>
<dbReference type="AlphaFoldDB" id="C6C3W8"/>
<dbReference type="KEGG" id="dda:Dd703_3537"/>
<proteinExistence type="predicted"/>
<dbReference type="STRING" id="579405.Dd703_3537"/>
<dbReference type="eggNOG" id="COG1280">
    <property type="taxonomic scope" value="Bacteria"/>
</dbReference>
<dbReference type="PANTHER" id="PTHR30086:SF20">
    <property type="entry name" value="ARGININE EXPORTER PROTEIN ARGO-RELATED"/>
    <property type="match status" value="1"/>
</dbReference>
<dbReference type="HOGENOM" id="CLU_079569_0_0_6"/>
<feature type="transmembrane region" description="Helical" evidence="7">
    <location>
        <begin position="147"/>
        <end position="174"/>
    </location>
</feature>
<feature type="transmembrane region" description="Helical" evidence="7">
    <location>
        <begin position="6"/>
        <end position="29"/>
    </location>
</feature>
<sequence length="208" mass="22172">MHTYMSVFAIAGALAAGAISPGPSFLFVARNSIALSRNHGVATALGMGSGALIFSVIALLGVHAVFLAVPMIFWLLKILGGAYLVYLAVKIWRSANTPLAQGPETGATNLSLRRAFLFGLFTQLSNPKTAVVFAGVFSALLPQQIPLYFYALIPLVAFLIDAGWYVIVAFVLSAESPRNAYLKYKKIVDSTAGCVMGLLGLKLIFNSR</sequence>
<keyword evidence="9" id="KW-1185">Reference proteome</keyword>
<reference evidence="8" key="1">
    <citation type="submission" date="2009-06" db="EMBL/GenBank/DDBJ databases">
        <title>Complete sequence of Dickeya dadantii Ech703.</title>
        <authorList>
            <consortium name="US DOE Joint Genome Institute"/>
            <person name="Lucas S."/>
            <person name="Copeland A."/>
            <person name="Lapidus A."/>
            <person name="Glavina del Rio T."/>
            <person name="Dalin E."/>
            <person name="Tice H."/>
            <person name="Bruce D."/>
            <person name="Goodwin L."/>
            <person name="Pitluck S."/>
            <person name="Chertkov O."/>
            <person name="Brettin T."/>
            <person name="Detter J.C."/>
            <person name="Han C."/>
            <person name="Larimer F."/>
            <person name="Land M."/>
            <person name="Hauser L."/>
            <person name="Kyrpides N."/>
            <person name="Mikhailova N."/>
            <person name="Balakrishnan V."/>
            <person name="Glasner J."/>
            <person name="Perna N.T."/>
        </authorList>
    </citation>
    <scope>NUCLEOTIDE SEQUENCE [LARGE SCALE GENOMIC DNA]</scope>
    <source>
        <strain evidence="8">Ech703</strain>
    </source>
</reference>
<evidence type="ECO:0000256" key="4">
    <source>
        <dbReference type="ARBA" id="ARBA00022970"/>
    </source>
</evidence>
<evidence type="ECO:0000256" key="5">
    <source>
        <dbReference type="ARBA" id="ARBA00022989"/>
    </source>
</evidence>
<dbReference type="Proteomes" id="UP000002734">
    <property type="component" value="Chromosome"/>
</dbReference>
<keyword evidence="6 7" id="KW-0472">Membrane</keyword>
<feature type="transmembrane region" description="Helical" evidence="7">
    <location>
        <begin position="41"/>
        <end position="66"/>
    </location>
</feature>
<evidence type="ECO:0000256" key="7">
    <source>
        <dbReference type="SAM" id="Phobius"/>
    </source>
</evidence>
<evidence type="ECO:0000313" key="8">
    <source>
        <dbReference type="EMBL" id="ACS87295.1"/>
    </source>
</evidence>
<keyword evidence="3 7" id="KW-0812">Transmembrane</keyword>
<dbReference type="GO" id="GO:0005886">
    <property type="term" value="C:plasma membrane"/>
    <property type="evidence" value="ECO:0007669"/>
    <property type="project" value="UniProtKB-SubCell"/>
</dbReference>
<dbReference type="Pfam" id="PF01810">
    <property type="entry name" value="LysE"/>
    <property type="match status" value="1"/>
</dbReference>
<dbReference type="EMBL" id="CP001654">
    <property type="protein sequence ID" value="ACS87295.1"/>
    <property type="molecule type" value="Genomic_DNA"/>
</dbReference>
<gene>
    <name evidence="8" type="ordered locus">Dd703_3537</name>
</gene>
<keyword evidence="4" id="KW-0813">Transport</keyword>
<name>C6C3W8_MUSP7</name>
<feature type="transmembrane region" description="Helical" evidence="7">
    <location>
        <begin position="115"/>
        <end position="141"/>
    </location>
</feature>
<feature type="transmembrane region" description="Helical" evidence="7">
    <location>
        <begin position="72"/>
        <end position="89"/>
    </location>
</feature>
<organism evidence="8 9">
    <name type="scientific">Musicola paradisiaca (strain Ech703)</name>
    <name type="common">Dickeya paradisiaca</name>
    <name type="synonym">Dickeya dadantii</name>
    <dbReference type="NCBI Taxonomy" id="579405"/>
    <lineage>
        <taxon>Bacteria</taxon>
        <taxon>Pseudomonadati</taxon>
        <taxon>Pseudomonadota</taxon>
        <taxon>Gammaproteobacteria</taxon>
        <taxon>Enterobacterales</taxon>
        <taxon>Pectobacteriaceae</taxon>
        <taxon>Musicola</taxon>
    </lineage>
</organism>
<keyword evidence="5 7" id="KW-1133">Transmembrane helix</keyword>